<dbReference type="PRINTS" id="PR00219">
    <property type="entry name" value="SYNAPTOBREVN"/>
</dbReference>
<dbReference type="HOGENOM" id="CLU_074848_2_1_1"/>
<evidence type="ECO:0000256" key="1">
    <source>
        <dbReference type="ARBA" id="ARBA00008025"/>
    </source>
</evidence>
<dbReference type="OrthoDB" id="27923at2759"/>
<reference evidence="12" key="3">
    <citation type="submission" date="2016-03" db="UniProtKB">
        <authorList>
            <consortium name="EnsemblProtists"/>
        </authorList>
    </citation>
    <scope>IDENTIFICATION</scope>
</reference>
<dbReference type="InterPro" id="IPR042855">
    <property type="entry name" value="V_SNARE_CC"/>
</dbReference>
<feature type="domain" description="Longin" evidence="9">
    <location>
        <begin position="7"/>
        <end position="108"/>
    </location>
</feature>
<evidence type="ECO:0000256" key="6">
    <source>
        <dbReference type="ARBA" id="ARBA00023289"/>
    </source>
</evidence>
<keyword evidence="8" id="KW-0175">Coiled coil</keyword>
<evidence type="ECO:0000256" key="7">
    <source>
        <dbReference type="ARBA" id="ARBA00046278"/>
    </source>
</evidence>
<dbReference type="CDD" id="cd14824">
    <property type="entry name" value="Longin"/>
    <property type="match status" value="1"/>
</dbReference>
<dbReference type="OMA" id="HYIGIIR"/>
<dbReference type="GO" id="GO:0006888">
    <property type="term" value="P:endoplasmic reticulum to Golgi vesicle-mediated transport"/>
    <property type="evidence" value="ECO:0007669"/>
    <property type="project" value="TreeGrafter"/>
</dbReference>
<comment type="similarity">
    <text evidence="1">Belongs to the synaptobrevin family.</text>
</comment>
<dbReference type="GO" id="GO:0005484">
    <property type="term" value="F:SNAP receptor activity"/>
    <property type="evidence" value="ECO:0007669"/>
    <property type="project" value="TreeGrafter"/>
</dbReference>
<dbReference type="PANTHER" id="PTHR45806">
    <property type="entry name" value="SYNAPTOBREVIN HOMOLOG YKT6"/>
    <property type="match status" value="1"/>
</dbReference>
<dbReference type="Proteomes" id="UP000011087">
    <property type="component" value="Unassembled WGS sequence"/>
</dbReference>
<proteinExistence type="inferred from homology"/>
<evidence type="ECO:0000256" key="5">
    <source>
        <dbReference type="ARBA" id="ARBA00023288"/>
    </source>
</evidence>
<accession>L1K2K2</accession>
<evidence type="ECO:0000256" key="8">
    <source>
        <dbReference type="PROSITE-ProRule" id="PRU00290"/>
    </source>
</evidence>
<dbReference type="SMART" id="SM01270">
    <property type="entry name" value="Longin"/>
    <property type="match status" value="1"/>
</dbReference>
<organism evidence="11">
    <name type="scientific">Guillardia theta (strain CCMP2712)</name>
    <name type="common">Cryptophyte</name>
    <dbReference type="NCBI Taxonomy" id="905079"/>
    <lineage>
        <taxon>Eukaryota</taxon>
        <taxon>Cryptophyceae</taxon>
        <taxon>Pyrenomonadales</taxon>
        <taxon>Geminigeraceae</taxon>
        <taxon>Guillardia</taxon>
    </lineage>
</organism>
<dbReference type="Gene3D" id="3.30.450.50">
    <property type="entry name" value="Longin domain"/>
    <property type="match status" value="1"/>
</dbReference>
<dbReference type="STRING" id="905079.L1K2K2"/>
<reference evidence="11 13" key="1">
    <citation type="journal article" date="2012" name="Nature">
        <title>Algal genomes reveal evolutionary mosaicism and the fate of nucleomorphs.</title>
        <authorList>
            <consortium name="DOE Joint Genome Institute"/>
            <person name="Curtis B.A."/>
            <person name="Tanifuji G."/>
            <person name="Burki F."/>
            <person name="Gruber A."/>
            <person name="Irimia M."/>
            <person name="Maruyama S."/>
            <person name="Arias M.C."/>
            <person name="Ball S.G."/>
            <person name="Gile G.H."/>
            <person name="Hirakawa Y."/>
            <person name="Hopkins J.F."/>
            <person name="Kuo A."/>
            <person name="Rensing S.A."/>
            <person name="Schmutz J."/>
            <person name="Symeonidi A."/>
            <person name="Elias M."/>
            <person name="Eveleigh R.J."/>
            <person name="Herman E.K."/>
            <person name="Klute M.J."/>
            <person name="Nakayama T."/>
            <person name="Obornik M."/>
            <person name="Reyes-Prieto A."/>
            <person name="Armbrust E.V."/>
            <person name="Aves S.J."/>
            <person name="Beiko R.G."/>
            <person name="Coutinho P."/>
            <person name="Dacks J.B."/>
            <person name="Durnford D.G."/>
            <person name="Fast N.M."/>
            <person name="Green B.R."/>
            <person name="Grisdale C.J."/>
            <person name="Hempel F."/>
            <person name="Henrissat B."/>
            <person name="Hoppner M.P."/>
            <person name="Ishida K."/>
            <person name="Kim E."/>
            <person name="Koreny L."/>
            <person name="Kroth P.G."/>
            <person name="Liu Y."/>
            <person name="Malik S.B."/>
            <person name="Maier U.G."/>
            <person name="McRose D."/>
            <person name="Mock T."/>
            <person name="Neilson J.A."/>
            <person name="Onodera N.T."/>
            <person name="Poole A.M."/>
            <person name="Pritham E.J."/>
            <person name="Richards T.A."/>
            <person name="Rocap G."/>
            <person name="Roy S.W."/>
            <person name="Sarai C."/>
            <person name="Schaack S."/>
            <person name="Shirato S."/>
            <person name="Slamovits C.H."/>
            <person name="Spencer D.F."/>
            <person name="Suzuki S."/>
            <person name="Worden A.Z."/>
            <person name="Zauner S."/>
            <person name="Barry K."/>
            <person name="Bell C."/>
            <person name="Bharti A.K."/>
            <person name="Crow J.A."/>
            <person name="Grimwood J."/>
            <person name="Kramer R."/>
            <person name="Lindquist E."/>
            <person name="Lucas S."/>
            <person name="Salamov A."/>
            <person name="McFadden G.I."/>
            <person name="Lane C.E."/>
            <person name="Keeling P.J."/>
            <person name="Gray M.W."/>
            <person name="Grigoriev I.V."/>
            <person name="Archibald J.M."/>
        </authorList>
    </citation>
    <scope>NUCLEOTIDE SEQUENCE</scope>
    <source>
        <strain evidence="11 13">CCMP2712</strain>
    </source>
</reference>
<evidence type="ECO:0000313" key="13">
    <source>
        <dbReference type="Proteomes" id="UP000011087"/>
    </source>
</evidence>
<dbReference type="Pfam" id="PF00957">
    <property type="entry name" value="Synaptobrevin"/>
    <property type="match status" value="1"/>
</dbReference>
<dbReference type="Gene3D" id="1.20.5.110">
    <property type="match status" value="1"/>
</dbReference>
<dbReference type="EnsemblProtists" id="EKX54690">
    <property type="protein sequence ID" value="EKX54690"/>
    <property type="gene ID" value="GUITHDRAFT_149827"/>
</dbReference>
<dbReference type="EMBL" id="JH992966">
    <property type="protein sequence ID" value="EKX54690.1"/>
    <property type="molecule type" value="Genomic_DNA"/>
</dbReference>
<keyword evidence="6" id="KW-0636">Prenylation</keyword>
<evidence type="ECO:0000313" key="11">
    <source>
        <dbReference type="EMBL" id="EKX54690.1"/>
    </source>
</evidence>
<reference evidence="13" key="2">
    <citation type="submission" date="2012-11" db="EMBL/GenBank/DDBJ databases">
        <authorList>
            <person name="Kuo A."/>
            <person name="Curtis B.A."/>
            <person name="Tanifuji G."/>
            <person name="Burki F."/>
            <person name="Gruber A."/>
            <person name="Irimia M."/>
            <person name="Maruyama S."/>
            <person name="Arias M.C."/>
            <person name="Ball S.G."/>
            <person name="Gile G.H."/>
            <person name="Hirakawa Y."/>
            <person name="Hopkins J.F."/>
            <person name="Rensing S.A."/>
            <person name="Schmutz J."/>
            <person name="Symeonidi A."/>
            <person name="Elias M."/>
            <person name="Eveleigh R.J."/>
            <person name="Herman E.K."/>
            <person name="Klute M.J."/>
            <person name="Nakayama T."/>
            <person name="Obornik M."/>
            <person name="Reyes-Prieto A."/>
            <person name="Armbrust E.V."/>
            <person name="Aves S.J."/>
            <person name="Beiko R.G."/>
            <person name="Coutinho P."/>
            <person name="Dacks J.B."/>
            <person name="Durnford D.G."/>
            <person name="Fast N.M."/>
            <person name="Green B.R."/>
            <person name="Grisdale C."/>
            <person name="Hempe F."/>
            <person name="Henrissat B."/>
            <person name="Hoppner M.P."/>
            <person name="Ishida K.-I."/>
            <person name="Kim E."/>
            <person name="Koreny L."/>
            <person name="Kroth P.G."/>
            <person name="Liu Y."/>
            <person name="Malik S.-B."/>
            <person name="Maier U.G."/>
            <person name="McRose D."/>
            <person name="Mock T."/>
            <person name="Neilson J.A."/>
            <person name="Onodera N.T."/>
            <person name="Poole A.M."/>
            <person name="Pritham E.J."/>
            <person name="Richards T.A."/>
            <person name="Rocap G."/>
            <person name="Roy S.W."/>
            <person name="Sarai C."/>
            <person name="Schaack S."/>
            <person name="Shirato S."/>
            <person name="Slamovits C.H."/>
            <person name="Spencer D.F."/>
            <person name="Suzuki S."/>
            <person name="Worden A.Z."/>
            <person name="Zauner S."/>
            <person name="Barry K."/>
            <person name="Bell C."/>
            <person name="Bharti A.K."/>
            <person name="Crow J.A."/>
            <person name="Grimwood J."/>
            <person name="Kramer R."/>
            <person name="Lindquist E."/>
            <person name="Lucas S."/>
            <person name="Salamov A."/>
            <person name="McFadden G.I."/>
            <person name="Lane C.E."/>
            <person name="Keeling P.J."/>
            <person name="Gray M.W."/>
            <person name="Grigoriev I.V."/>
            <person name="Archibald J.M."/>
        </authorList>
    </citation>
    <scope>NUCLEOTIDE SEQUENCE</scope>
    <source>
        <strain evidence="13">CCMP2712</strain>
    </source>
</reference>
<dbReference type="GO" id="GO:0016020">
    <property type="term" value="C:membrane"/>
    <property type="evidence" value="ECO:0007669"/>
    <property type="project" value="InterPro"/>
</dbReference>
<keyword evidence="3" id="KW-0472">Membrane</keyword>
<dbReference type="PROSITE" id="PS50859">
    <property type="entry name" value="LONGIN"/>
    <property type="match status" value="1"/>
</dbReference>
<dbReference type="SUPFAM" id="SSF58038">
    <property type="entry name" value="SNARE fusion complex"/>
    <property type="match status" value="1"/>
</dbReference>
<dbReference type="PANTHER" id="PTHR45806:SF1">
    <property type="entry name" value="SYNAPTOBREVIN HOMOLOG YKT6"/>
    <property type="match status" value="1"/>
</dbReference>
<dbReference type="Pfam" id="PF13774">
    <property type="entry name" value="Longin"/>
    <property type="match status" value="1"/>
</dbReference>
<evidence type="ECO:0000256" key="2">
    <source>
        <dbReference type="ARBA" id="ARBA00022481"/>
    </source>
</evidence>
<evidence type="ECO:0000259" key="9">
    <source>
        <dbReference type="PROSITE" id="PS50859"/>
    </source>
</evidence>
<dbReference type="SUPFAM" id="SSF64356">
    <property type="entry name" value="SNARE-like"/>
    <property type="match status" value="1"/>
</dbReference>
<sequence length="203" mass="23179">MKIHALSISRWKHADASIKEPVHLCYAVDVSQLSFFQRGTVKEITALVLRTCVAKTNPGDYQRLEHEGNYIYIICRHNGISGVCITDSEYPQRVAFAIITKLLDDFTEANNGKWSEDKNDNCMSFPDLEQALVKYQDPAEADKITKIQRELEETKQVLYNTIDAVLARGEKLDDLIDKSDSLSLQSKKFYKTAKKHNQCCEIM</sequence>
<dbReference type="InterPro" id="IPR011012">
    <property type="entry name" value="Longin-like_dom_sf"/>
</dbReference>
<dbReference type="PROSITE" id="PS50892">
    <property type="entry name" value="V_SNARE"/>
    <property type="match status" value="1"/>
</dbReference>
<gene>
    <name evidence="11" type="primary">YKT6</name>
    <name evidence="11" type="ORF">GUITHDRAFT_149827</name>
</gene>
<dbReference type="PaxDb" id="55529-EKX54690"/>
<dbReference type="InterPro" id="IPR001388">
    <property type="entry name" value="Synaptobrevin-like"/>
</dbReference>
<feature type="domain" description="V-SNARE coiled-coil homology" evidence="10">
    <location>
        <begin position="143"/>
        <end position="203"/>
    </location>
</feature>
<dbReference type="GO" id="GO:0005794">
    <property type="term" value="C:Golgi apparatus"/>
    <property type="evidence" value="ECO:0007669"/>
    <property type="project" value="TreeGrafter"/>
</dbReference>
<evidence type="ECO:0000313" key="12">
    <source>
        <dbReference type="EnsemblProtists" id="EKX54690"/>
    </source>
</evidence>
<evidence type="ECO:0000256" key="4">
    <source>
        <dbReference type="ARBA" id="ARBA00023139"/>
    </source>
</evidence>
<name>L1K2K2_GUITC</name>
<dbReference type="RefSeq" id="XP_005841670.1">
    <property type="nucleotide sequence ID" value="XM_005841613.1"/>
</dbReference>
<keyword evidence="2" id="KW-0488">Methylation</keyword>
<dbReference type="InterPro" id="IPR010908">
    <property type="entry name" value="Longin_dom"/>
</dbReference>
<evidence type="ECO:0000259" key="10">
    <source>
        <dbReference type="PROSITE" id="PS50892"/>
    </source>
</evidence>
<keyword evidence="13" id="KW-1185">Reference proteome</keyword>
<comment type="subcellular location">
    <subcellularLocation>
        <location evidence="7">Endomembrane system</location>
        <topology evidence="7">Lipid-anchor</topology>
        <orientation evidence="7">Cytoplasmic side</orientation>
    </subcellularLocation>
</comment>
<dbReference type="eggNOG" id="KOG0861">
    <property type="taxonomic scope" value="Eukaryota"/>
</dbReference>
<evidence type="ECO:0000256" key="3">
    <source>
        <dbReference type="ARBA" id="ARBA00023136"/>
    </source>
</evidence>
<dbReference type="KEGG" id="gtt:GUITHDRAFT_149827"/>
<keyword evidence="4" id="KW-0564">Palmitate</keyword>
<dbReference type="GeneID" id="17311385"/>
<protein>
    <submittedName>
        <fullName evidence="11">Ykt6 protein</fullName>
    </submittedName>
</protein>
<dbReference type="AlphaFoldDB" id="L1K2K2"/>
<keyword evidence="5" id="KW-0449">Lipoprotein</keyword>